<dbReference type="InterPro" id="IPR025705">
    <property type="entry name" value="Beta_hexosaminidase_sua/sub"/>
</dbReference>
<dbReference type="Pfam" id="PF12796">
    <property type="entry name" value="Ank_2"/>
    <property type="match status" value="1"/>
</dbReference>
<dbReference type="Gene3D" id="3.20.20.80">
    <property type="entry name" value="Glycosidases"/>
    <property type="match status" value="1"/>
</dbReference>
<dbReference type="SUPFAM" id="SSF55545">
    <property type="entry name" value="beta-N-acetylhexosaminidase-like domain"/>
    <property type="match status" value="1"/>
</dbReference>
<keyword evidence="2" id="KW-0378">Hydrolase</keyword>
<evidence type="ECO:0000256" key="3">
    <source>
        <dbReference type="ARBA" id="ARBA00023043"/>
    </source>
</evidence>
<keyword evidence="3 5" id="KW-0040">ANK repeat</keyword>
<dbReference type="PROSITE" id="PS50088">
    <property type="entry name" value="ANK_REPEAT"/>
    <property type="match status" value="2"/>
</dbReference>
<dbReference type="SUPFAM" id="SSF51445">
    <property type="entry name" value="(Trans)glycosidases"/>
    <property type="match status" value="1"/>
</dbReference>
<keyword evidence="8" id="KW-1185">Reference proteome</keyword>
<gene>
    <name evidence="7" type="ORF">P5673_016262</name>
</gene>
<protein>
    <submittedName>
        <fullName evidence="7">Ankyrin repeat domain-containing protein 31</fullName>
    </submittedName>
</protein>
<evidence type="ECO:0000256" key="4">
    <source>
        <dbReference type="ARBA" id="ARBA00023295"/>
    </source>
</evidence>
<dbReference type="SUPFAM" id="SSF48403">
    <property type="entry name" value="Ankyrin repeat"/>
    <property type="match status" value="1"/>
</dbReference>
<dbReference type="Pfam" id="PF02838">
    <property type="entry name" value="Glyco_hydro_20b"/>
    <property type="match status" value="1"/>
</dbReference>
<comment type="caution">
    <text evidence="7">The sequence shown here is derived from an EMBL/GenBank/DDBJ whole genome shotgun (WGS) entry which is preliminary data.</text>
</comment>
<keyword evidence="1" id="KW-0677">Repeat</keyword>
<dbReference type="SMART" id="SM00248">
    <property type="entry name" value="ANK"/>
    <property type="match status" value="2"/>
</dbReference>
<dbReference type="PANTHER" id="PTHR24171">
    <property type="entry name" value="ANKYRIN REPEAT DOMAIN-CONTAINING PROTEIN 39-RELATED"/>
    <property type="match status" value="1"/>
</dbReference>
<feature type="repeat" description="ANK" evidence="5">
    <location>
        <begin position="45"/>
        <end position="77"/>
    </location>
</feature>
<evidence type="ECO:0000259" key="6">
    <source>
        <dbReference type="Pfam" id="PF02838"/>
    </source>
</evidence>
<dbReference type="PRINTS" id="PR00738">
    <property type="entry name" value="GLHYDRLASE20"/>
</dbReference>
<evidence type="ECO:0000313" key="7">
    <source>
        <dbReference type="EMBL" id="KAK2561121.1"/>
    </source>
</evidence>
<name>A0AAD9V4P0_ACRCE</name>
<evidence type="ECO:0000313" key="8">
    <source>
        <dbReference type="Proteomes" id="UP001249851"/>
    </source>
</evidence>
<dbReference type="GO" id="GO:0070531">
    <property type="term" value="C:BRCA1-A complex"/>
    <property type="evidence" value="ECO:0007669"/>
    <property type="project" value="TreeGrafter"/>
</dbReference>
<dbReference type="GO" id="GO:0031436">
    <property type="term" value="C:BRCA1-BARD1 complex"/>
    <property type="evidence" value="ECO:0007669"/>
    <property type="project" value="TreeGrafter"/>
</dbReference>
<reference evidence="7" key="1">
    <citation type="journal article" date="2023" name="G3 (Bethesda)">
        <title>Whole genome assembly and annotation of the endangered Caribbean coral Acropora cervicornis.</title>
        <authorList>
            <person name="Selwyn J.D."/>
            <person name="Vollmer S.V."/>
        </authorList>
    </citation>
    <scope>NUCLEOTIDE SEQUENCE</scope>
    <source>
        <strain evidence="7">K2</strain>
    </source>
</reference>
<sequence length="691" mass="75452">MMDDEEALKESVSNLKSAILLGRTDIIRSILSTAANLMMNYVDNDAGTCLHLATKLGYADAVRALLAAGSDPTIANKEGATPFDYCSDKTILGANVNVVNKAGVTPLHDAVTRCDLDVARMLLENGAATDIKAKEGPYKDQSVLDIATSEEMRELLTSPVKQSESATNGNLKQLDSASVVSSSLPSASSAAAMVSTPSLSKLLSGLVAPANSESLDPSFLHLWPHPQQITQYKGTRLFPTSSLSVMLFRQPQTTASEQIVVSTGNIRCQICPNSFQKSESYRINISSVKIVLTASDPAGLWYAVNTFIQILRLFHGTGIPQVQINDWPDLKFRGVLWDVSTGRIPTLETVFSYVDILSAMKINQLQLYMQDTFAYVGHETVWRNTTPYSFCDIMKIDRYCKKRYIELVPHIESLFVHVGLDMAPEFGKGKSKSSVECEFLRVPGACGNSEESISVMNNAVQAAVACNALGILVCDWSLPGQVNPTTVSIPALLAGAGLAWKAETDLMTLRTSLPDVLSQHVFMDTSGTFGRALMDLGRTHSTILKDETDESCDVIANNRVQPVARGPGGTLLWQILALKGLSGVAALSSESLQKVLRQIRQCHKVFITAQLNCKQSAHILKELALLMEILLFATRICRLFLLNRKENSKPSLEDLPEINKTDLANKNKQGGLFNATQLLQNFLQHLLPENE</sequence>
<dbReference type="GO" id="GO:0005975">
    <property type="term" value="P:carbohydrate metabolic process"/>
    <property type="evidence" value="ECO:0007669"/>
    <property type="project" value="InterPro"/>
</dbReference>
<keyword evidence="4" id="KW-0326">Glycosidase</keyword>
<dbReference type="InterPro" id="IPR029018">
    <property type="entry name" value="Hex-like_dom2"/>
</dbReference>
<accession>A0AAD9V4P0</accession>
<dbReference type="InterPro" id="IPR017853">
    <property type="entry name" value="GH"/>
</dbReference>
<dbReference type="EMBL" id="JARQWQ010000034">
    <property type="protein sequence ID" value="KAK2561121.1"/>
    <property type="molecule type" value="Genomic_DNA"/>
</dbReference>
<evidence type="ECO:0000256" key="1">
    <source>
        <dbReference type="ARBA" id="ARBA00022737"/>
    </source>
</evidence>
<dbReference type="InterPro" id="IPR002110">
    <property type="entry name" value="Ankyrin_rpt"/>
</dbReference>
<dbReference type="AlphaFoldDB" id="A0AAD9V4P0"/>
<dbReference type="GO" id="GO:0085020">
    <property type="term" value="P:protein K6-linked ubiquitination"/>
    <property type="evidence" value="ECO:0007669"/>
    <property type="project" value="TreeGrafter"/>
</dbReference>
<evidence type="ECO:0000256" key="5">
    <source>
        <dbReference type="PROSITE-ProRule" id="PRU00023"/>
    </source>
</evidence>
<dbReference type="Gene3D" id="1.25.40.20">
    <property type="entry name" value="Ankyrin repeat-containing domain"/>
    <property type="match status" value="2"/>
</dbReference>
<feature type="repeat" description="ANK" evidence="5">
    <location>
        <begin position="102"/>
        <end position="134"/>
    </location>
</feature>
<dbReference type="Gene3D" id="3.30.379.10">
    <property type="entry name" value="Chitobiase/beta-hexosaminidase domain 2-like"/>
    <property type="match status" value="1"/>
</dbReference>
<dbReference type="GO" id="GO:0004842">
    <property type="term" value="F:ubiquitin-protein transferase activity"/>
    <property type="evidence" value="ECO:0007669"/>
    <property type="project" value="TreeGrafter"/>
</dbReference>
<dbReference type="InterPro" id="IPR015882">
    <property type="entry name" value="HEX_bac_N"/>
</dbReference>
<dbReference type="PANTHER" id="PTHR24171:SF11">
    <property type="entry name" value="26S PROTEASOME NON-ATPASE REGULATORY SUBUNIT 10"/>
    <property type="match status" value="1"/>
</dbReference>
<dbReference type="Proteomes" id="UP001249851">
    <property type="component" value="Unassembled WGS sequence"/>
</dbReference>
<dbReference type="InterPro" id="IPR036770">
    <property type="entry name" value="Ankyrin_rpt-contain_sf"/>
</dbReference>
<proteinExistence type="predicted"/>
<evidence type="ECO:0000256" key="2">
    <source>
        <dbReference type="ARBA" id="ARBA00022801"/>
    </source>
</evidence>
<organism evidence="7 8">
    <name type="scientific">Acropora cervicornis</name>
    <name type="common">Staghorn coral</name>
    <dbReference type="NCBI Taxonomy" id="6130"/>
    <lineage>
        <taxon>Eukaryota</taxon>
        <taxon>Metazoa</taxon>
        <taxon>Cnidaria</taxon>
        <taxon>Anthozoa</taxon>
        <taxon>Hexacorallia</taxon>
        <taxon>Scleractinia</taxon>
        <taxon>Astrocoeniina</taxon>
        <taxon>Acroporidae</taxon>
        <taxon>Acropora</taxon>
    </lineage>
</organism>
<feature type="domain" description="Beta-hexosaminidase bacterial type N-terminal" evidence="6">
    <location>
        <begin position="257"/>
        <end position="327"/>
    </location>
</feature>
<reference evidence="7" key="2">
    <citation type="journal article" date="2023" name="Science">
        <title>Genomic signatures of disease resistance in endangered staghorn corals.</title>
        <authorList>
            <person name="Vollmer S.V."/>
            <person name="Selwyn J.D."/>
            <person name="Despard B.A."/>
            <person name="Roesel C.L."/>
        </authorList>
    </citation>
    <scope>NUCLEOTIDE SEQUENCE</scope>
    <source>
        <strain evidence="7">K2</strain>
    </source>
</reference>
<dbReference type="GO" id="GO:0004563">
    <property type="term" value="F:beta-N-acetylhexosaminidase activity"/>
    <property type="evidence" value="ECO:0007669"/>
    <property type="project" value="InterPro"/>
</dbReference>
<dbReference type="PROSITE" id="PS50297">
    <property type="entry name" value="ANK_REP_REGION"/>
    <property type="match status" value="2"/>
</dbReference>